<sequence length="37" mass="4343">MNTGLQGLKITLDKQVQTNLVLERFQDMIEQVYEQFA</sequence>
<dbReference type="EMBL" id="CP012850">
    <property type="protein sequence ID" value="ALI36767.1"/>
    <property type="molecule type" value="Genomic_DNA"/>
</dbReference>
<evidence type="ECO:0000313" key="2">
    <source>
        <dbReference type="Proteomes" id="UP000058925"/>
    </source>
</evidence>
<proteinExistence type="predicted"/>
<dbReference type="Proteomes" id="UP000058925">
    <property type="component" value="Chromosome"/>
</dbReference>
<keyword evidence="2" id="KW-1185">Reference proteome</keyword>
<dbReference type="AlphaFoldDB" id="A0A654M0U3"/>
<dbReference type="KEGG" id="taa:NMY3_02576"/>
<name>A0A654M0U3_9ARCH</name>
<reference evidence="2" key="1">
    <citation type="submission" date="2015-10" db="EMBL/GenBank/DDBJ databases">
        <title>Niche specialization of a soil ammonia-oxidizing archaeon, Candidatus Nitrosocosmicus oleophilus.</title>
        <authorList>
            <person name="Jung M.-Y."/>
            <person name="Rhee S.-K."/>
        </authorList>
    </citation>
    <scope>NUCLEOTIDE SEQUENCE [LARGE SCALE GENOMIC DNA]</scope>
    <source>
        <strain evidence="2">MY3</strain>
    </source>
</reference>
<gene>
    <name evidence="1" type="ORF">NMY3_02576</name>
</gene>
<accession>A0A654M0U3</accession>
<evidence type="ECO:0000313" key="1">
    <source>
        <dbReference type="EMBL" id="ALI36767.1"/>
    </source>
</evidence>
<organism evidence="1 2">
    <name type="scientific">Candidatus Nitrosocosmicus oleophilus</name>
    <dbReference type="NCBI Taxonomy" id="1353260"/>
    <lineage>
        <taxon>Archaea</taxon>
        <taxon>Nitrososphaerota</taxon>
        <taxon>Nitrososphaeria</taxon>
        <taxon>Nitrososphaerales</taxon>
        <taxon>Nitrososphaeraceae</taxon>
        <taxon>Candidatus Nitrosocosmicus</taxon>
    </lineage>
</organism>
<protein>
    <submittedName>
        <fullName evidence="1">Uncharacterized protein</fullName>
    </submittedName>
</protein>